<keyword evidence="1" id="KW-1185">Reference proteome</keyword>
<dbReference type="Proteomes" id="UP000790787">
    <property type="component" value="Chromosome 4"/>
</dbReference>
<name>A0AC58UBN7_TOBAC</name>
<reference evidence="1" key="1">
    <citation type="journal article" date="2014" name="Nat. Commun.">
        <title>The tobacco genome sequence and its comparison with those of tomato and potato.</title>
        <authorList>
            <person name="Sierro N."/>
            <person name="Battey J.N."/>
            <person name="Ouadi S."/>
            <person name="Bakaher N."/>
            <person name="Bovet L."/>
            <person name="Willig A."/>
            <person name="Goepfert S."/>
            <person name="Peitsch M.C."/>
            <person name="Ivanov N.V."/>
        </authorList>
    </citation>
    <scope>NUCLEOTIDE SEQUENCE [LARGE SCALE GENOMIC DNA]</scope>
</reference>
<proteinExistence type="predicted"/>
<evidence type="ECO:0000313" key="1">
    <source>
        <dbReference type="Proteomes" id="UP000790787"/>
    </source>
</evidence>
<accession>A0AC58UBN7</accession>
<sequence>MANIAKADTTSTYSAILSTLIDTNWIIDTCATDNMVHNMALLNKCSDIPKKPRSKVLLPTGGQVSITKSEESSIFQDRTIHNVLYIQEFKYNMLSVSKITKELSCLDAFFPDFYLFQELFSGKVIGIGREGHGLYILQTNGLASSSHQPVNKGDTCLHHSLVNTITNLSNKPNGDIMNKTCDNTSLWHRILGHAPLRVLKNIDGLKAVKLKDHLCTMCPLAKQSRLPFNLSNTCYAHPFDLEHADVWGPYRLSTYYVYLLNRLPTALLKGKSPFEKLFLRPPSLHNLRVFGSQCYATNVRKTDKFSPRAFPAVHLGYSSSQKVDASLSPPEVVQHIVEIEAPMYEMPPPIQSTDVPSIPASPASPHLSETQYVNYDQLSSAYMDSVAAYYVVFEPRTFAEVSKDPQWVNAMKAVISALEDNKTWSIIVLPPDKVIVNKRGIDYKETFSSVAKMVTVRIVVALAATSSWYIFQMDVHNAFLQGDLVEDVYMQIPNGFSSQGEYKKSHYDYYLFTKRKERELVIILVYVDDLLVTSSHLALIQQVRKDLQNKFKMKNLGELKYFLGIEFSRPEKGIHMCQRKYGLELVSEIGLAGAKPAGTPLEFNHKLTSIEFDRAVNNKEDADDQQLEDKGGYQRIVGRLLYLTMTRPDISFVVQVLSQHMHEPKQSHLEAAMRVIRYIKNVPRLGFFMPTDNTLKLAAYCDSDWGACV</sequence>
<protein>
    <submittedName>
        <fullName evidence="2">Uncharacterized protein LOC142179908</fullName>
    </submittedName>
</protein>
<organism evidence="1 2">
    <name type="scientific">Nicotiana tabacum</name>
    <name type="common">Common tobacco</name>
    <dbReference type="NCBI Taxonomy" id="4097"/>
    <lineage>
        <taxon>Eukaryota</taxon>
        <taxon>Viridiplantae</taxon>
        <taxon>Streptophyta</taxon>
        <taxon>Embryophyta</taxon>
        <taxon>Tracheophyta</taxon>
        <taxon>Spermatophyta</taxon>
        <taxon>Magnoliopsida</taxon>
        <taxon>eudicotyledons</taxon>
        <taxon>Gunneridae</taxon>
        <taxon>Pentapetalae</taxon>
        <taxon>asterids</taxon>
        <taxon>lamiids</taxon>
        <taxon>Solanales</taxon>
        <taxon>Solanaceae</taxon>
        <taxon>Nicotianoideae</taxon>
        <taxon>Nicotianeae</taxon>
        <taxon>Nicotiana</taxon>
    </lineage>
</organism>
<evidence type="ECO:0000313" key="2">
    <source>
        <dbReference type="RefSeq" id="XP_075106901.1"/>
    </source>
</evidence>
<reference evidence="2" key="2">
    <citation type="submission" date="2025-08" db="UniProtKB">
        <authorList>
            <consortium name="RefSeq"/>
        </authorList>
    </citation>
    <scope>IDENTIFICATION</scope>
    <source>
        <tissue evidence="2">Leaf</tissue>
    </source>
</reference>
<dbReference type="RefSeq" id="XP_075106901.1">
    <property type="nucleotide sequence ID" value="XM_075250800.1"/>
</dbReference>
<gene>
    <name evidence="2" type="primary">LOC142179908</name>
</gene>